<proteinExistence type="predicted"/>
<gene>
    <name evidence="1" type="ORF">NC653_034500</name>
</gene>
<dbReference type="AlphaFoldDB" id="A0AAD6LMY6"/>
<dbReference type="Proteomes" id="UP001164929">
    <property type="component" value="Chromosome 15"/>
</dbReference>
<reference evidence="1" key="1">
    <citation type="journal article" date="2023" name="Mol. Ecol. Resour.">
        <title>Chromosome-level genome assembly of a triploid poplar Populus alba 'Berolinensis'.</title>
        <authorList>
            <person name="Chen S."/>
            <person name="Yu Y."/>
            <person name="Wang X."/>
            <person name="Wang S."/>
            <person name="Zhang T."/>
            <person name="Zhou Y."/>
            <person name="He R."/>
            <person name="Meng N."/>
            <person name="Wang Y."/>
            <person name="Liu W."/>
            <person name="Liu Z."/>
            <person name="Liu J."/>
            <person name="Guo Q."/>
            <person name="Huang H."/>
            <person name="Sederoff R.R."/>
            <person name="Wang G."/>
            <person name="Qu G."/>
            <person name="Chen S."/>
        </authorList>
    </citation>
    <scope>NUCLEOTIDE SEQUENCE</scope>
    <source>
        <strain evidence="1">SC-2020</strain>
    </source>
</reference>
<evidence type="ECO:0000313" key="1">
    <source>
        <dbReference type="EMBL" id="KAJ6969955.1"/>
    </source>
</evidence>
<dbReference type="EMBL" id="JAQIZT010000015">
    <property type="protein sequence ID" value="KAJ6969955.1"/>
    <property type="molecule type" value="Genomic_DNA"/>
</dbReference>
<organism evidence="1 2">
    <name type="scientific">Populus alba x Populus x berolinensis</name>
    <dbReference type="NCBI Taxonomy" id="444605"/>
    <lineage>
        <taxon>Eukaryota</taxon>
        <taxon>Viridiplantae</taxon>
        <taxon>Streptophyta</taxon>
        <taxon>Embryophyta</taxon>
        <taxon>Tracheophyta</taxon>
        <taxon>Spermatophyta</taxon>
        <taxon>Magnoliopsida</taxon>
        <taxon>eudicotyledons</taxon>
        <taxon>Gunneridae</taxon>
        <taxon>Pentapetalae</taxon>
        <taxon>rosids</taxon>
        <taxon>fabids</taxon>
        <taxon>Malpighiales</taxon>
        <taxon>Salicaceae</taxon>
        <taxon>Saliceae</taxon>
        <taxon>Populus</taxon>
    </lineage>
</organism>
<evidence type="ECO:0000313" key="2">
    <source>
        <dbReference type="Proteomes" id="UP001164929"/>
    </source>
</evidence>
<accession>A0AAD6LMY6</accession>
<keyword evidence="2" id="KW-1185">Reference proteome</keyword>
<name>A0AAD6LMY6_9ROSI</name>
<comment type="caution">
    <text evidence="1">The sequence shown here is derived from an EMBL/GenBank/DDBJ whole genome shotgun (WGS) entry which is preliminary data.</text>
</comment>
<protein>
    <submittedName>
        <fullName evidence="1">Uncharacterized protein</fullName>
    </submittedName>
</protein>
<sequence>MEKFLNNLDYSPATIVEAQGHTGGIYVLSLKCNFSMILVDITNQHVTIQITSAQSC</sequence>